<dbReference type="InterPro" id="IPR009003">
    <property type="entry name" value="Peptidase_S1_PA"/>
</dbReference>
<dbReference type="EMBL" id="JEMC01001632">
    <property type="protein sequence ID" value="KYF95579.1"/>
    <property type="molecule type" value="Genomic_DNA"/>
</dbReference>
<organism evidence="3 4">
    <name type="scientific">Sorangium cellulosum</name>
    <name type="common">Polyangium cellulosum</name>
    <dbReference type="NCBI Taxonomy" id="56"/>
    <lineage>
        <taxon>Bacteria</taxon>
        <taxon>Pseudomonadati</taxon>
        <taxon>Myxococcota</taxon>
        <taxon>Polyangia</taxon>
        <taxon>Polyangiales</taxon>
        <taxon>Polyangiaceae</taxon>
        <taxon>Sorangium</taxon>
    </lineage>
</organism>
<dbReference type="GO" id="GO:0006508">
    <property type="term" value="P:proteolysis"/>
    <property type="evidence" value="ECO:0007669"/>
    <property type="project" value="InterPro"/>
</dbReference>
<proteinExistence type="predicted"/>
<reference evidence="3 4" key="1">
    <citation type="submission" date="2014-02" db="EMBL/GenBank/DDBJ databases">
        <title>The small core and large imbalanced accessory genome model reveals a collaborative survival strategy of Sorangium cellulosum strains in nature.</title>
        <authorList>
            <person name="Han K."/>
            <person name="Peng R."/>
            <person name="Blom J."/>
            <person name="Li Y.-Z."/>
        </authorList>
    </citation>
    <scope>NUCLEOTIDE SEQUENCE [LARGE SCALE GENOMIC DNA]</scope>
    <source>
        <strain evidence="3 4">So0149</strain>
    </source>
</reference>
<comment type="caution">
    <text evidence="3">The sequence shown here is derived from an EMBL/GenBank/DDBJ whole genome shotgun (WGS) entry which is preliminary data.</text>
</comment>
<keyword evidence="1" id="KW-0732">Signal</keyword>
<dbReference type="SUPFAM" id="SSF50494">
    <property type="entry name" value="Trypsin-like serine proteases"/>
    <property type="match status" value="1"/>
</dbReference>
<dbReference type="SMART" id="SM00020">
    <property type="entry name" value="Tryp_SPc"/>
    <property type="match status" value="1"/>
</dbReference>
<dbReference type="PROSITE" id="PS50240">
    <property type="entry name" value="TRYPSIN_DOM"/>
    <property type="match status" value="1"/>
</dbReference>
<dbReference type="GO" id="GO:0004252">
    <property type="term" value="F:serine-type endopeptidase activity"/>
    <property type="evidence" value="ECO:0007669"/>
    <property type="project" value="InterPro"/>
</dbReference>
<dbReference type="AlphaFoldDB" id="A0A150ST15"/>
<feature type="domain" description="Peptidase S1" evidence="2">
    <location>
        <begin position="59"/>
        <end position="266"/>
    </location>
</feature>
<feature type="chain" id="PRO_5007569166" description="Peptidase S1 domain-containing protein" evidence="1">
    <location>
        <begin position="31"/>
        <end position="341"/>
    </location>
</feature>
<dbReference type="Gene3D" id="2.40.10.10">
    <property type="entry name" value="Trypsin-like serine proteases"/>
    <property type="match status" value="1"/>
</dbReference>
<evidence type="ECO:0000259" key="2">
    <source>
        <dbReference type="PROSITE" id="PS50240"/>
    </source>
</evidence>
<evidence type="ECO:0000313" key="4">
    <source>
        <dbReference type="Proteomes" id="UP000075515"/>
    </source>
</evidence>
<feature type="signal peptide" evidence="1">
    <location>
        <begin position="1"/>
        <end position="30"/>
    </location>
</feature>
<name>A0A150ST15_SORCE</name>
<protein>
    <recommendedName>
        <fullName evidence="2">Peptidase S1 domain-containing protein</fullName>
    </recommendedName>
</protein>
<dbReference type="InterPro" id="IPR043504">
    <property type="entry name" value="Peptidase_S1_PA_chymotrypsin"/>
</dbReference>
<evidence type="ECO:0000256" key="1">
    <source>
        <dbReference type="SAM" id="SignalP"/>
    </source>
</evidence>
<dbReference type="Proteomes" id="UP000075515">
    <property type="component" value="Unassembled WGS sequence"/>
</dbReference>
<accession>A0A150ST15</accession>
<dbReference type="Pfam" id="PF00089">
    <property type="entry name" value="Trypsin"/>
    <property type="match status" value="1"/>
</dbReference>
<gene>
    <name evidence="3" type="ORF">BE18_23835</name>
</gene>
<evidence type="ECO:0000313" key="3">
    <source>
        <dbReference type="EMBL" id="KYF95579.1"/>
    </source>
</evidence>
<sequence length="341" mass="36273">MTNLFNLNRLHRIYAALGLLACAAFAPACVAEGVTGDDEAELAAGGEETELVDSASSAITDGITASAWMRTRTVSLGNCTGVIISRNHVLTSARCKPVAGSTTVRFYSTSDTPNATVIGVTTVTFKAGVDPWNDDFEDTAGDYADMAVLTLASPIPSTSAVAGIDLNYPGEDGSGIQVGRGNHNGTVNTTNALKYATNGLYSDNVDDGYFYTNDELADPGDAGGPIFTHGPFLSGVLSTNTWVAFATRNKYTSTLYHFNWLLDRIGYTGNSSYSQTLQNRFIDGWPYDLINGDLRTCKYACEHDAQCIAYTHVAAPENDCYLFDNMGDGPVTFSGGTVGIK</sequence>
<dbReference type="InterPro" id="IPR001254">
    <property type="entry name" value="Trypsin_dom"/>
</dbReference>